<evidence type="ECO:0000256" key="3">
    <source>
        <dbReference type="ARBA" id="ARBA00023002"/>
    </source>
</evidence>
<evidence type="ECO:0000259" key="8">
    <source>
        <dbReference type="PROSITE" id="PS50836"/>
    </source>
</evidence>
<reference evidence="10" key="1">
    <citation type="submission" date="2025-08" db="UniProtKB">
        <authorList>
            <consortium name="RefSeq"/>
        </authorList>
    </citation>
    <scope>IDENTIFICATION</scope>
</reference>
<evidence type="ECO:0000256" key="7">
    <source>
        <dbReference type="ARBA" id="ARBA00023180"/>
    </source>
</evidence>
<dbReference type="InterPro" id="IPR000323">
    <property type="entry name" value="Cu2_ascorb_mOase_N"/>
</dbReference>
<dbReference type="InterPro" id="IPR045266">
    <property type="entry name" value="DOH_DOMON"/>
</dbReference>
<accession>A0AB40A3W7</accession>
<evidence type="ECO:0000256" key="2">
    <source>
        <dbReference type="ARBA" id="ARBA00022723"/>
    </source>
</evidence>
<protein>
    <submittedName>
        <fullName evidence="10">MOXD1 homolog 1</fullName>
    </submittedName>
</protein>
<dbReference type="SUPFAM" id="SSF49742">
    <property type="entry name" value="PHM/PNGase F"/>
    <property type="match status" value="2"/>
</dbReference>
<dbReference type="PROSITE" id="PS00084">
    <property type="entry name" value="CU2_MONOOXYGENASE_1"/>
    <property type="match status" value="1"/>
</dbReference>
<dbReference type="InterPro" id="IPR008977">
    <property type="entry name" value="PHM/PNGase_F_dom_sf"/>
</dbReference>
<evidence type="ECO:0000256" key="5">
    <source>
        <dbReference type="ARBA" id="ARBA00023033"/>
    </source>
</evidence>
<dbReference type="CDD" id="cd09631">
    <property type="entry name" value="DOMON_DOH"/>
    <property type="match status" value="1"/>
</dbReference>
<evidence type="ECO:0000313" key="9">
    <source>
        <dbReference type="Proteomes" id="UP001652628"/>
    </source>
</evidence>
<evidence type="ECO:0000313" key="10">
    <source>
        <dbReference type="RefSeq" id="XP_036671092.3"/>
    </source>
</evidence>
<keyword evidence="7" id="KW-0325">Glycoprotein</keyword>
<evidence type="ECO:0000256" key="6">
    <source>
        <dbReference type="ARBA" id="ARBA00023157"/>
    </source>
</evidence>
<dbReference type="RefSeq" id="XP_036671092.3">
    <property type="nucleotide sequence ID" value="XM_036815197.3"/>
</dbReference>
<keyword evidence="5" id="KW-0503">Monooxygenase</keyword>
<dbReference type="GO" id="GO:0005507">
    <property type="term" value="F:copper ion binding"/>
    <property type="evidence" value="ECO:0007669"/>
    <property type="project" value="InterPro"/>
</dbReference>
<dbReference type="SMART" id="SM00664">
    <property type="entry name" value="DoH"/>
    <property type="match status" value="1"/>
</dbReference>
<keyword evidence="3" id="KW-0560">Oxidoreductase</keyword>
<keyword evidence="9" id="KW-1185">Reference proteome</keyword>
<dbReference type="Pfam" id="PF01082">
    <property type="entry name" value="Cu2_monooxygen"/>
    <property type="match status" value="1"/>
</dbReference>
<dbReference type="AlphaFoldDB" id="A0AB40A3W7"/>
<evidence type="ECO:0000256" key="1">
    <source>
        <dbReference type="ARBA" id="ARBA00010676"/>
    </source>
</evidence>
<dbReference type="InterPro" id="IPR020611">
    <property type="entry name" value="Cu2_ascorb_mOase_CS-1"/>
</dbReference>
<dbReference type="GO" id="GO:0042420">
    <property type="term" value="P:dopamine catabolic process"/>
    <property type="evidence" value="ECO:0007669"/>
    <property type="project" value="TreeGrafter"/>
</dbReference>
<dbReference type="GO" id="GO:0005615">
    <property type="term" value="C:extracellular space"/>
    <property type="evidence" value="ECO:0007669"/>
    <property type="project" value="TreeGrafter"/>
</dbReference>
<dbReference type="Gene3D" id="2.60.120.310">
    <property type="entry name" value="Copper type II, ascorbate-dependent monooxygenase, N-terminal domain"/>
    <property type="match status" value="1"/>
</dbReference>
<dbReference type="GO" id="GO:0004500">
    <property type="term" value="F:dopamine beta-monooxygenase activity"/>
    <property type="evidence" value="ECO:0007669"/>
    <property type="project" value="InterPro"/>
</dbReference>
<keyword evidence="6" id="KW-1015">Disulfide bond</keyword>
<sequence length="718" mass="82669">MYTRNSYCLRKLKKMSFQNVLWIVLAAQLSLGYGYFENNLRHEDFDVDTNGPVHHKNWIRNERMDNNGLYWLKWWINATENTIYFEVTVHTRGFAGLGFSKDGRVARADMVLLWVDDTTEQANALDCHGAQDPSSGPPVQDDTQNYDIIDGYQNSTHTNVRFKRKIETCDPFDIPFSADTFKVLWSMGDSDPLHRSLEWHGQSRGVKSLRLFSPMFTKHSRSSNSKTFDMSDIQKWDITVNNVTIQRSMDTLYWCKIVQLPELTKKQHIIGYEPLLSGKHDRNIVHHMTLFECQSKSYPGSDPSSWDIWVRSSGTVCNSNLLTPRDWDSCATPVAVWSLGSDGQFLPPHAGIPMGGASGVKYYMLEIHYDNPHGKLFVDHSGFRIHYTQNLRTYDAGILINGVSISETQLIPPGQKKYRNVGICGPSCSSVMFPEDGIKVISGTLHSHQAGRQISLRHIRSGKELNPIIVDENYDYRHQKVHQLANETVVLPGDYLITDCSYDTKLRKRPTFGGYSTKEEMCLTFITYYPRIELSGCYSMTPVREFFEMFGVYQFYSLNMTDIENMFLYSGDYVDYSTNSRNTTTKPKYGKSSNEDVIYQESLLNKLIISEPPEFHDRTFLAHLNQLPWYEPLFTKRVEQEFITGKHMTFCRVSNDSISIPSEIIRFPEFTAFVKPPTACLNYFFTENEELRSGGSRHLTFFTFSLLIFEIGLRKIVL</sequence>
<dbReference type="Pfam" id="PF03712">
    <property type="entry name" value="Cu2_monoox_C"/>
    <property type="match status" value="1"/>
</dbReference>
<dbReference type="Pfam" id="PF03351">
    <property type="entry name" value="DOMON"/>
    <property type="match status" value="1"/>
</dbReference>
<comment type="similarity">
    <text evidence="1">Belongs to the copper type II ascorbate-dependent monooxygenase family.</text>
</comment>
<gene>
    <name evidence="10" type="primary">LOC118877277</name>
</gene>
<dbReference type="GeneID" id="118877277"/>
<dbReference type="Proteomes" id="UP001652628">
    <property type="component" value="Chromosome 3"/>
</dbReference>
<dbReference type="PROSITE" id="PS50836">
    <property type="entry name" value="DOMON"/>
    <property type="match status" value="1"/>
</dbReference>
<dbReference type="InterPro" id="IPR005018">
    <property type="entry name" value="DOMON_domain"/>
</dbReference>
<dbReference type="PANTHER" id="PTHR10157">
    <property type="entry name" value="DOPAMINE BETA HYDROXYLASE RELATED"/>
    <property type="match status" value="1"/>
</dbReference>
<dbReference type="InterPro" id="IPR024548">
    <property type="entry name" value="Cu2_monoox_C"/>
</dbReference>
<dbReference type="GO" id="GO:0030667">
    <property type="term" value="C:secretory granule membrane"/>
    <property type="evidence" value="ECO:0007669"/>
    <property type="project" value="TreeGrafter"/>
</dbReference>
<dbReference type="InterPro" id="IPR014784">
    <property type="entry name" value="Cu2_ascorb_mOase-like_C"/>
</dbReference>
<dbReference type="GO" id="GO:0006589">
    <property type="term" value="P:octopamine biosynthetic process"/>
    <property type="evidence" value="ECO:0007669"/>
    <property type="project" value="TreeGrafter"/>
</dbReference>
<organism evidence="9 10">
    <name type="scientific">Drosophila suzukii</name>
    <name type="common">Spotted-wing drosophila fruit fly</name>
    <dbReference type="NCBI Taxonomy" id="28584"/>
    <lineage>
        <taxon>Eukaryota</taxon>
        <taxon>Metazoa</taxon>
        <taxon>Ecdysozoa</taxon>
        <taxon>Arthropoda</taxon>
        <taxon>Hexapoda</taxon>
        <taxon>Insecta</taxon>
        <taxon>Pterygota</taxon>
        <taxon>Neoptera</taxon>
        <taxon>Endopterygota</taxon>
        <taxon>Diptera</taxon>
        <taxon>Brachycera</taxon>
        <taxon>Muscomorpha</taxon>
        <taxon>Ephydroidea</taxon>
        <taxon>Drosophilidae</taxon>
        <taxon>Drosophila</taxon>
        <taxon>Sophophora</taxon>
    </lineage>
</organism>
<keyword evidence="4" id="KW-0186">Copper</keyword>
<dbReference type="PANTHER" id="PTHR10157:SF23">
    <property type="entry name" value="MOXD1 HOMOLOG 1"/>
    <property type="match status" value="1"/>
</dbReference>
<dbReference type="Gene3D" id="2.60.120.230">
    <property type="match status" value="1"/>
</dbReference>
<dbReference type="InterPro" id="IPR036939">
    <property type="entry name" value="Cu2_ascorb_mOase_N_sf"/>
</dbReference>
<keyword evidence="2" id="KW-0479">Metal-binding</keyword>
<dbReference type="InterPro" id="IPR000945">
    <property type="entry name" value="DBH-like"/>
</dbReference>
<dbReference type="GO" id="GO:0042421">
    <property type="term" value="P:norepinephrine biosynthetic process"/>
    <property type="evidence" value="ECO:0007669"/>
    <property type="project" value="TreeGrafter"/>
</dbReference>
<evidence type="ECO:0000256" key="4">
    <source>
        <dbReference type="ARBA" id="ARBA00023008"/>
    </source>
</evidence>
<proteinExistence type="inferred from homology"/>
<name>A0AB40A3W7_DROSZ</name>
<feature type="domain" description="DOMON" evidence="8">
    <location>
        <begin position="68"/>
        <end position="188"/>
    </location>
</feature>